<keyword evidence="6 10" id="KW-0949">S-adenosyl-L-methionine</keyword>
<feature type="compositionally biased region" description="Polar residues" evidence="11">
    <location>
        <begin position="18"/>
        <end position="28"/>
    </location>
</feature>
<keyword evidence="13" id="KW-1185">Reference proteome</keyword>
<gene>
    <name evidence="12" type="ORF">QBC37DRAFT_25099</name>
</gene>
<comment type="caution">
    <text evidence="12">The sequence shown here is derived from an EMBL/GenBank/DDBJ whole genome shotgun (WGS) entry which is preliminary data.</text>
</comment>
<proteinExistence type="inferred from homology"/>
<protein>
    <recommendedName>
        <fullName evidence="3 10">Protein-S-isoprenylcysteine O-methyltransferase</fullName>
        <ecNumber evidence="3 10">2.1.1.100</ecNumber>
    </recommendedName>
</protein>
<dbReference type="EC" id="2.1.1.100" evidence="3 10"/>
<evidence type="ECO:0000256" key="8">
    <source>
        <dbReference type="ARBA" id="ARBA00022989"/>
    </source>
</evidence>
<name>A0AAN6YEM4_9PEZI</name>
<feature type="compositionally biased region" description="Low complexity" evidence="11">
    <location>
        <begin position="29"/>
        <end position="41"/>
    </location>
</feature>
<keyword evidence="9 10" id="KW-0472">Membrane</keyword>
<dbReference type="PANTHER" id="PTHR12714:SF9">
    <property type="entry name" value="PROTEIN-S-ISOPRENYLCYSTEINE O-METHYLTRANSFERASE"/>
    <property type="match status" value="1"/>
</dbReference>
<evidence type="ECO:0000256" key="1">
    <source>
        <dbReference type="ARBA" id="ARBA00004141"/>
    </source>
</evidence>
<feature type="transmembrane region" description="Helical" evidence="10">
    <location>
        <begin position="220"/>
        <end position="245"/>
    </location>
</feature>
<dbReference type="Pfam" id="PF04140">
    <property type="entry name" value="ICMT"/>
    <property type="match status" value="1"/>
</dbReference>
<evidence type="ECO:0000256" key="2">
    <source>
        <dbReference type="ARBA" id="ARBA00009140"/>
    </source>
</evidence>
<comment type="catalytic activity">
    <reaction evidence="10">
        <text>[protein]-C-terminal S-[(2E,6E)-farnesyl]-L-cysteine + S-adenosyl-L-methionine = [protein]-C-terminal S-[(2E,6E)-farnesyl]-L-cysteine methyl ester + S-adenosyl-L-homocysteine</text>
        <dbReference type="Rhea" id="RHEA:21672"/>
        <dbReference type="Rhea" id="RHEA-COMP:12125"/>
        <dbReference type="Rhea" id="RHEA-COMP:12126"/>
        <dbReference type="ChEBI" id="CHEBI:57856"/>
        <dbReference type="ChEBI" id="CHEBI:59789"/>
        <dbReference type="ChEBI" id="CHEBI:90510"/>
        <dbReference type="ChEBI" id="CHEBI:90511"/>
        <dbReference type="EC" id="2.1.1.100"/>
    </reaction>
</comment>
<evidence type="ECO:0000256" key="9">
    <source>
        <dbReference type="ARBA" id="ARBA00023136"/>
    </source>
</evidence>
<keyword evidence="8 10" id="KW-1133">Transmembrane helix</keyword>
<comment type="similarity">
    <text evidence="2 10">Belongs to the class VI-like SAM-binding methyltransferase superfamily. Isoprenylcysteine carboxyl methyltransferase family.</text>
</comment>
<dbReference type="GO" id="GO:0032259">
    <property type="term" value="P:methylation"/>
    <property type="evidence" value="ECO:0007669"/>
    <property type="project" value="UniProtKB-KW"/>
</dbReference>
<feature type="region of interest" description="Disordered" evidence="11">
    <location>
        <begin position="14"/>
        <end position="46"/>
    </location>
</feature>
<feature type="transmembrane region" description="Helical" evidence="10">
    <location>
        <begin position="57"/>
        <end position="79"/>
    </location>
</feature>
<feature type="transmembrane region" description="Helical" evidence="10">
    <location>
        <begin position="91"/>
        <end position="112"/>
    </location>
</feature>
<dbReference type="InterPro" id="IPR007269">
    <property type="entry name" value="ICMT_MeTrfase"/>
</dbReference>
<reference evidence="12" key="1">
    <citation type="journal article" date="2023" name="Mol. Phylogenet. Evol.">
        <title>Genome-scale phylogeny and comparative genomics of the fungal order Sordariales.</title>
        <authorList>
            <person name="Hensen N."/>
            <person name="Bonometti L."/>
            <person name="Westerberg I."/>
            <person name="Brannstrom I.O."/>
            <person name="Guillou S."/>
            <person name="Cros-Aarteil S."/>
            <person name="Calhoun S."/>
            <person name="Haridas S."/>
            <person name="Kuo A."/>
            <person name="Mondo S."/>
            <person name="Pangilinan J."/>
            <person name="Riley R."/>
            <person name="LaButti K."/>
            <person name="Andreopoulos B."/>
            <person name="Lipzen A."/>
            <person name="Chen C."/>
            <person name="Yan M."/>
            <person name="Daum C."/>
            <person name="Ng V."/>
            <person name="Clum A."/>
            <person name="Steindorff A."/>
            <person name="Ohm R.A."/>
            <person name="Martin F."/>
            <person name="Silar P."/>
            <person name="Natvig D.O."/>
            <person name="Lalanne C."/>
            <person name="Gautier V."/>
            <person name="Ament-Velasquez S.L."/>
            <person name="Kruys A."/>
            <person name="Hutchinson M.I."/>
            <person name="Powell A.J."/>
            <person name="Barry K."/>
            <person name="Miller A.N."/>
            <person name="Grigoriev I.V."/>
            <person name="Debuchy R."/>
            <person name="Gladieux P."/>
            <person name="Hiltunen Thoren M."/>
            <person name="Johannesson H."/>
        </authorList>
    </citation>
    <scope>NUCLEOTIDE SEQUENCE</scope>
    <source>
        <strain evidence="12">PSN293</strain>
    </source>
</reference>
<keyword evidence="7 10" id="KW-0812">Transmembrane</keyword>
<dbReference type="EMBL" id="MU858056">
    <property type="protein sequence ID" value="KAK4217924.1"/>
    <property type="molecule type" value="Genomic_DNA"/>
</dbReference>
<evidence type="ECO:0000256" key="4">
    <source>
        <dbReference type="ARBA" id="ARBA00022603"/>
    </source>
</evidence>
<keyword evidence="5" id="KW-0808">Transferase</keyword>
<dbReference type="GO" id="GO:0005789">
    <property type="term" value="C:endoplasmic reticulum membrane"/>
    <property type="evidence" value="ECO:0007669"/>
    <property type="project" value="UniProtKB-SubCell"/>
</dbReference>
<dbReference type="Gene3D" id="1.20.120.1630">
    <property type="match status" value="1"/>
</dbReference>
<reference evidence="12" key="2">
    <citation type="submission" date="2023-05" db="EMBL/GenBank/DDBJ databases">
        <authorList>
            <consortium name="Lawrence Berkeley National Laboratory"/>
            <person name="Steindorff A."/>
            <person name="Hensen N."/>
            <person name="Bonometti L."/>
            <person name="Westerberg I."/>
            <person name="Brannstrom I.O."/>
            <person name="Guillou S."/>
            <person name="Cros-Aarteil S."/>
            <person name="Calhoun S."/>
            <person name="Haridas S."/>
            <person name="Kuo A."/>
            <person name="Mondo S."/>
            <person name="Pangilinan J."/>
            <person name="Riley R."/>
            <person name="Labutti K."/>
            <person name="Andreopoulos B."/>
            <person name="Lipzen A."/>
            <person name="Chen C."/>
            <person name="Yanf M."/>
            <person name="Daum C."/>
            <person name="Ng V."/>
            <person name="Clum A."/>
            <person name="Ohm R."/>
            <person name="Martin F."/>
            <person name="Silar P."/>
            <person name="Natvig D."/>
            <person name="Lalanne C."/>
            <person name="Gautier V."/>
            <person name="Ament-Velasquez S.L."/>
            <person name="Kruys A."/>
            <person name="Hutchinson M.I."/>
            <person name="Powell A.J."/>
            <person name="Barry K."/>
            <person name="Miller A.N."/>
            <person name="Grigoriev I.V."/>
            <person name="Debuchy R."/>
            <person name="Gladieux P."/>
            <person name="Thoren M.H."/>
            <person name="Johannesson H."/>
        </authorList>
    </citation>
    <scope>NUCLEOTIDE SEQUENCE</scope>
    <source>
        <strain evidence="12">PSN293</strain>
    </source>
</reference>
<keyword evidence="10" id="KW-0256">Endoplasmic reticulum</keyword>
<dbReference type="AlphaFoldDB" id="A0AAN6YEM4"/>
<evidence type="ECO:0000256" key="11">
    <source>
        <dbReference type="SAM" id="MobiDB-lite"/>
    </source>
</evidence>
<accession>A0AAN6YEM4</accession>
<evidence type="ECO:0000256" key="3">
    <source>
        <dbReference type="ARBA" id="ARBA00012151"/>
    </source>
</evidence>
<dbReference type="PROSITE" id="PS51564">
    <property type="entry name" value="SAM_ICMT"/>
    <property type="match status" value="1"/>
</dbReference>
<dbReference type="PANTHER" id="PTHR12714">
    <property type="entry name" value="PROTEIN-S ISOPRENYLCYSTEINE O-METHYLTRANSFERASE"/>
    <property type="match status" value="1"/>
</dbReference>
<sequence>MDDTLDGRSRQRLRNELNSHTSPSDAIGSSSSSSNNNNNNSPENAYNLHQPKSLAGIAVRSFCLGITLTIGIVLTLVGLFQTPSSSPLWRLPFFLASLSLFHFLEFFTTAAYNTREANISSFLLTANWPSYAIAHSFASVECLVVNLFWPDRSWAPLGGGSLLCLLGVLFVVLGQTARSVAMVQAGPSFNHQVQHQRGASHVLVTSGIYARLRHPSYFGFFWWALGTQLVMGNVVSFCLYAGILWKFFSSRIRHEEEFLVKFFGDEYVAYRRRVGTLIPFVS</sequence>
<comment type="subcellular location">
    <subcellularLocation>
        <location evidence="10">Endoplasmic reticulum membrane</location>
        <topology evidence="10">Multi-pass membrane protein</topology>
    </subcellularLocation>
    <subcellularLocation>
        <location evidence="1">Membrane</location>
        <topology evidence="1">Multi-pass membrane protein</topology>
    </subcellularLocation>
</comment>
<evidence type="ECO:0000256" key="5">
    <source>
        <dbReference type="ARBA" id="ARBA00022679"/>
    </source>
</evidence>
<evidence type="ECO:0000256" key="7">
    <source>
        <dbReference type="ARBA" id="ARBA00022692"/>
    </source>
</evidence>
<feature type="transmembrane region" description="Helical" evidence="10">
    <location>
        <begin position="154"/>
        <end position="173"/>
    </location>
</feature>
<dbReference type="Proteomes" id="UP001301769">
    <property type="component" value="Unassembled WGS sequence"/>
</dbReference>
<evidence type="ECO:0000256" key="6">
    <source>
        <dbReference type="ARBA" id="ARBA00022691"/>
    </source>
</evidence>
<organism evidence="12 13">
    <name type="scientific">Rhypophila decipiens</name>
    <dbReference type="NCBI Taxonomy" id="261697"/>
    <lineage>
        <taxon>Eukaryota</taxon>
        <taxon>Fungi</taxon>
        <taxon>Dikarya</taxon>
        <taxon>Ascomycota</taxon>
        <taxon>Pezizomycotina</taxon>
        <taxon>Sordariomycetes</taxon>
        <taxon>Sordariomycetidae</taxon>
        <taxon>Sordariales</taxon>
        <taxon>Naviculisporaceae</taxon>
        <taxon>Rhypophila</taxon>
    </lineage>
</organism>
<evidence type="ECO:0000313" key="13">
    <source>
        <dbReference type="Proteomes" id="UP001301769"/>
    </source>
</evidence>
<keyword evidence="4 10" id="KW-0489">Methyltransferase</keyword>
<dbReference type="GO" id="GO:0004671">
    <property type="term" value="F:protein C-terminal S-isoprenylcysteine carboxyl O-methyltransferase activity"/>
    <property type="evidence" value="ECO:0007669"/>
    <property type="project" value="UniProtKB-EC"/>
</dbReference>
<evidence type="ECO:0000256" key="10">
    <source>
        <dbReference type="RuleBase" id="RU362022"/>
    </source>
</evidence>
<evidence type="ECO:0000313" key="12">
    <source>
        <dbReference type="EMBL" id="KAK4217924.1"/>
    </source>
</evidence>
<dbReference type="InterPro" id="IPR025770">
    <property type="entry name" value="PPMT_MeTrfase"/>
</dbReference>